<protein>
    <submittedName>
        <fullName evidence="7">Uncharacterized protein</fullName>
    </submittedName>
</protein>
<dbReference type="EMBL" id="LDAU01000133">
    <property type="protein sequence ID" value="KRX03389.1"/>
    <property type="molecule type" value="Genomic_DNA"/>
</dbReference>
<dbReference type="InParanoid" id="A0A0V0QME5"/>
<feature type="domain" description="Paf1 complex subunit Cdc73 N-terminal" evidence="6">
    <location>
        <begin position="9"/>
        <end position="149"/>
    </location>
</feature>
<evidence type="ECO:0000256" key="2">
    <source>
        <dbReference type="ARBA" id="ARBA00010427"/>
    </source>
</evidence>
<reference evidence="7 8" key="1">
    <citation type="journal article" date="2015" name="Sci. Rep.">
        <title>Genome of the facultative scuticociliatosis pathogen Pseudocohnilembus persalinus provides insight into its virulence through horizontal gene transfer.</title>
        <authorList>
            <person name="Xiong J."/>
            <person name="Wang G."/>
            <person name="Cheng J."/>
            <person name="Tian M."/>
            <person name="Pan X."/>
            <person name="Warren A."/>
            <person name="Jiang C."/>
            <person name="Yuan D."/>
            <person name="Miao W."/>
        </authorList>
    </citation>
    <scope>NUCLEOTIDE SEQUENCE [LARGE SCALE GENOMIC DNA]</scope>
    <source>
        <strain evidence="7">36N120E</strain>
    </source>
</reference>
<dbReference type="InterPro" id="IPR038103">
    <property type="entry name" value="CDC73_C_sf"/>
</dbReference>
<keyword evidence="4" id="KW-0539">Nucleus</keyword>
<evidence type="ECO:0000259" key="6">
    <source>
        <dbReference type="Pfam" id="PF16050"/>
    </source>
</evidence>
<name>A0A0V0QME5_PSEPJ</name>
<dbReference type="PANTHER" id="PTHR12466:SF8">
    <property type="entry name" value="PARAFIBROMIN"/>
    <property type="match status" value="1"/>
</dbReference>
<dbReference type="Pfam" id="PF16050">
    <property type="entry name" value="CDC73_N"/>
    <property type="match status" value="1"/>
</dbReference>
<accession>A0A0V0QME5</accession>
<dbReference type="Pfam" id="PF05179">
    <property type="entry name" value="CDC73_C"/>
    <property type="match status" value="1"/>
</dbReference>
<dbReference type="InterPro" id="IPR007852">
    <property type="entry name" value="Cdc73/Parafibromin"/>
</dbReference>
<evidence type="ECO:0000256" key="3">
    <source>
        <dbReference type="ARBA" id="ARBA00023163"/>
    </source>
</evidence>
<evidence type="ECO:0000313" key="8">
    <source>
        <dbReference type="Proteomes" id="UP000054937"/>
    </source>
</evidence>
<dbReference type="InterPro" id="IPR031336">
    <property type="entry name" value="CDC73_C"/>
</dbReference>
<dbReference type="GO" id="GO:0032968">
    <property type="term" value="P:positive regulation of transcription elongation by RNA polymerase II"/>
    <property type="evidence" value="ECO:0007669"/>
    <property type="project" value="TreeGrafter"/>
</dbReference>
<comment type="subcellular location">
    <subcellularLocation>
        <location evidence="1">Nucleus</location>
    </subcellularLocation>
</comment>
<dbReference type="GO" id="GO:0000993">
    <property type="term" value="F:RNA polymerase II complex binding"/>
    <property type="evidence" value="ECO:0007669"/>
    <property type="project" value="TreeGrafter"/>
</dbReference>
<keyword evidence="3" id="KW-0804">Transcription</keyword>
<dbReference type="GO" id="GO:0016593">
    <property type="term" value="C:Cdc73/Paf1 complex"/>
    <property type="evidence" value="ECO:0007669"/>
    <property type="project" value="InterPro"/>
</dbReference>
<evidence type="ECO:0000259" key="5">
    <source>
        <dbReference type="Pfam" id="PF05179"/>
    </source>
</evidence>
<comment type="similarity">
    <text evidence="2">Belongs to the CDC73 family.</text>
</comment>
<organism evidence="7 8">
    <name type="scientific">Pseudocohnilembus persalinus</name>
    <name type="common">Ciliate</name>
    <dbReference type="NCBI Taxonomy" id="266149"/>
    <lineage>
        <taxon>Eukaryota</taxon>
        <taxon>Sar</taxon>
        <taxon>Alveolata</taxon>
        <taxon>Ciliophora</taxon>
        <taxon>Intramacronucleata</taxon>
        <taxon>Oligohymenophorea</taxon>
        <taxon>Scuticociliatia</taxon>
        <taxon>Philasterida</taxon>
        <taxon>Pseudocohnilembidae</taxon>
        <taxon>Pseudocohnilembus</taxon>
    </lineage>
</organism>
<dbReference type="AlphaFoldDB" id="A0A0V0QME5"/>
<evidence type="ECO:0000256" key="4">
    <source>
        <dbReference type="ARBA" id="ARBA00023242"/>
    </source>
</evidence>
<evidence type="ECO:0000256" key="1">
    <source>
        <dbReference type="ARBA" id="ARBA00004123"/>
    </source>
</evidence>
<dbReference type="PANTHER" id="PTHR12466">
    <property type="entry name" value="CDC73 DOMAIN PROTEIN"/>
    <property type="match status" value="1"/>
</dbReference>
<dbReference type="OrthoDB" id="313165at2759"/>
<evidence type="ECO:0000313" key="7">
    <source>
        <dbReference type="EMBL" id="KRX03389.1"/>
    </source>
</evidence>
<gene>
    <name evidence="7" type="ORF">PPERSA_12668</name>
</gene>
<proteinExistence type="inferred from homology"/>
<dbReference type="Proteomes" id="UP000054937">
    <property type="component" value="Unassembled WGS sequence"/>
</dbReference>
<feature type="domain" description="Cell division control protein 73 C-terminal" evidence="5">
    <location>
        <begin position="220"/>
        <end position="372"/>
    </location>
</feature>
<dbReference type="Gene3D" id="3.40.50.11990">
    <property type="entry name" value="RNA polymerase II accessory factor, Cdc73 C-terminal domain"/>
    <property type="match status" value="1"/>
</dbReference>
<keyword evidence="8" id="KW-1185">Reference proteome</keyword>
<comment type="caution">
    <text evidence="7">The sequence shown here is derived from an EMBL/GenBank/DDBJ whole genome shotgun (WGS) entry which is preliminary data.</text>
</comment>
<dbReference type="InterPro" id="IPR032041">
    <property type="entry name" value="Cdc73_N"/>
</dbReference>
<dbReference type="OMA" id="GYYFHFA"/>
<dbReference type="GO" id="GO:0006368">
    <property type="term" value="P:transcription elongation by RNA polymerase II"/>
    <property type="evidence" value="ECO:0007669"/>
    <property type="project" value="InterPro"/>
</dbReference>
<sequence>MQNRVQQVDPLDILRDFSLQEKQIKQKDNYIYFNQVKFPLKQSTCWKAVASGKEYSLGTIWLFLEQKKQNLSFKDYSSKAQQFGVDIVTKIDQDDVYNYFKNQDFQTQSYNLELKQKLLEKNKREKHQLPGDLINKKIKTDEKNQELTQQEEFQYNMMKEILKVENPINSKTRILRDTTYNRKFGHLLNYFNVFDQRQENSASQIHVDLPNCILGRILKRNRKPVIVVPANSMEGNVCLKNFSQLFELGIYEDPKRSKLKVYIEGKIQITKKINNMDIKFEIIDNIGQIKLNNEWDRIVGIFLQGSKYQYNQWPNSQSPDFFQNKRAYYVHYQNQQPNDFIKSVNCKLLPINKDNRQGDKDAKNEFWKDLTNFLMKPL</sequence>